<evidence type="ECO:0000313" key="3">
    <source>
        <dbReference type="Proteomes" id="UP000606786"/>
    </source>
</evidence>
<protein>
    <submittedName>
        <fullName evidence="2">(Mediterranean fruit fly) hypothetical protein</fullName>
    </submittedName>
</protein>
<reference evidence="2" key="1">
    <citation type="submission" date="2020-11" db="EMBL/GenBank/DDBJ databases">
        <authorList>
            <person name="Whitehead M."/>
        </authorList>
    </citation>
    <scope>NUCLEOTIDE SEQUENCE</scope>
    <source>
        <strain evidence="2">EGII</strain>
    </source>
</reference>
<accession>A0A811V4Q3</accession>
<gene>
    <name evidence="2" type="ORF">CCAP1982_LOCUS12912</name>
</gene>
<dbReference type="EMBL" id="CAJHJT010000034">
    <property type="protein sequence ID" value="CAD7004513.1"/>
    <property type="molecule type" value="Genomic_DNA"/>
</dbReference>
<sequence>MNCFKCRKLIKFFCYLLISLTQAVPNPKQINQDYITPRELDDLSSGTETEKDDSQGSFSVGYGYYSHPYLGGGYYGGYYPFYNGIYGQGYPYYGGYYGGYHGFHGHYW</sequence>
<keyword evidence="3" id="KW-1185">Reference proteome</keyword>
<keyword evidence="1" id="KW-0732">Signal</keyword>
<dbReference type="AlphaFoldDB" id="A0A811V4Q3"/>
<comment type="caution">
    <text evidence="2">The sequence shown here is derived from an EMBL/GenBank/DDBJ whole genome shotgun (WGS) entry which is preliminary data.</text>
</comment>
<name>A0A811V4Q3_CERCA</name>
<dbReference type="Proteomes" id="UP000606786">
    <property type="component" value="Unassembled WGS sequence"/>
</dbReference>
<dbReference type="KEGG" id="ccat:105664758"/>
<evidence type="ECO:0000256" key="1">
    <source>
        <dbReference type="SAM" id="SignalP"/>
    </source>
</evidence>
<proteinExistence type="predicted"/>
<feature type="signal peptide" evidence="1">
    <location>
        <begin position="1"/>
        <end position="23"/>
    </location>
</feature>
<evidence type="ECO:0000313" key="2">
    <source>
        <dbReference type="EMBL" id="CAD7004513.1"/>
    </source>
</evidence>
<organism evidence="2 3">
    <name type="scientific">Ceratitis capitata</name>
    <name type="common">Mediterranean fruit fly</name>
    <name type="synonym">Tephritis capitata</name>
    <dbReference type="NCBI Taxonomy" id="7213"/>
    <lineage>
        <taxon>Eukaryota</taxon>
        <taxon>Metazoa</taxon>
        <taxon>Ecdysozoa</taxon>
        <taxon>Arthropoda</taxon>
        <taxon>Hexapoda</taxon>
        <taxon>Insecta</taxon>
        <taxon>Pterygota</taxon>
        <taxon>Neoptera</taxon>
        <taxon>Endopterygota</taxon>
        <taxon>Diptera</taxon>
        <taxon>Brachycera</taxon>
        <taxon>Muscomorpha</taxon>
        <taxon>Tephritoidea</taxon>
        <taxon>Tephritidae</taxon>
        <taxon>Ceratitis</taxon>
        <taxon>Ceratitis</taxon>
    </lineage>
</organism>
<feature type="chain" id="PRO_5032669017" evidence="1">
    <location>
        <begin position="24"/>
        <end position="108"/>
    </location>
</feature>